<feature type="compositionally biased region" description="Low complexity" evidence="1">
    <location>
        <begin position="75"/>
        <end position="86"/>
    </location>
</feature>
<comment type="caution">
    <text evidence="3">The sequence shown here is derived from an EMBL/GenBank/DDBJ whole genome shotgun (WGS) entry which is preliminary data.</text>
</comment>
<feature type="domain" description="Mutator-like transposase" evidence="2">
    <location>
        <begin position="131"/>
        <end position="247"/>
    </location>
</feature>
<keyword evidence="4" id="KW-1185">Reference proteome</keyword>
<dbReference type="Pfam" id="PF20700">
    <property type="entry name" value="Mutator"/>
    <property type="match status" value="1"/>
</dbReference>
<evidence type="ECO:0000313" key="3">
    <source>
        <dbReference type="EMBL" id="GBN36826.1"/>
    </source>
</evidence>
<sequence length="259" mass="28696">MNNVSGFFGHQHLIVDSRDPVAVLDHIYAFSLQHHRLIEDPRIISRKSGQRPEKRKFYGNQHSKCISVDNVSQESSPVSSNPAISSTPEPVRIRSSRKKLDLKSSSVPFANTFEGNIIFDKVLLFSFLENNLCCKVCTGSVSISDKREALLSSLMSIYCNSCNIEVSTRNSKLSGPKRNIPEINRRNAYAMRSVGQGLEGMKTFCGIMDLNPPVSQNSYEQICRRVNAASKNVAFESMKKAADEEVAAVDSTDITVSGD</sequence>
<evidence type="ECO:0000259" key="2">
    <source>
        <dbReference type="Pfam" id="PF20700"/>
    </source>
</evidence>
<dbReference type="AlphaFoldDB" id="A0A4Y2NGD0"/>
<evidence type="ECO:0000313" key="4">
    <source>
        <dbReference type="Proteomes" id="UP000499080"/>
    </source>
</evidence>
<reference evidence="3 4" key="1">
    <citation type="journal article" date="2019" name="Sci. Rep.">
        <title>Orb-weaving spider Araneus ventricosus genome elucidates the spidroin gene catalogue.</title>
        <authorList>
            <person name="Kono N."/>
            <person name="Nakamura H."/>
            <person name="Ohtoshi R."/>
            <person name="Moran D.A.P."/>
            <person name="Shinohara A."/>
            <person name="Yoshida Y."/>
            <person name="Fujiwara M."/>
            <person name="Mori M."/>
            <person name="Tomita M."/>
            <person name="Arakawa K."/>
        </authorList>
    </citation>
    <scope>NUCLEOTIDE SEQUENCE [LARGE SCALE GENOMIC DNA]</scope>
</reference>
<proteinExistence type="predicted"/>
<accession>A0A4Y2NGD0</accession>
<gene>
    <name evidence="3" type="ORF">AVEN_174354_1</name>
</gene>
<name>A0A4Y2NGD0_ARAVE</name>
<dbReference type="InterPro" id="IPR049012">
    <property type="entry name" value="Mutator_transp_dom"/>
</dbReference>
<dbReference type="Proteomes" id="UP000499080">
    <property type="component" value="Unassembled WGS sequence"/>
</dbReference>
<protein>
    <recommendedName>
        <fullName evidence="2">Mutator-like transposase domain-containing protein</fullName>
    </recommendedName>
</protein>
<feature type="region of interest" description="Disordered" evidence="1">
    <location>
        <begin position="70"/>
        <end position="90"/>
    </location>
</feature>
<dbReference type="EMBL" id="BGPR01127271">
    <property type="protein sequence ID" value="GBN36826.1"/>
    <property type="molecule type" value="Genomic_DNA"/>
</dbReference>
<organism evidence="3 4">
    <name type="scientific">Araneus ventricosus</name>
    <name type="common">Orbweaver spider</name>
    <name type="synonym">Epeira ventricosa</name>
    <dbReference type="NCBI Taxonomy" id="182803"/>
    <lineage>
        <taxon>Eukaryota</taxon>
        <taxon>Metazoa</taxon>
        <taxon>Ecdysozoa</taxon>
        <taxon>Arthropoda</taxon>
        <taxon>Chelicerata</taxon>
        <taxon>Arachnida</taxon>
        <taxon>Araneae</taxon>
        <taxon>Araneomorphae</taxon>
        <taxon>Entelegynae</taxon>
        <taxon>Araneoidea</taxon>
        <taxon>Araneidae</taxon>
        <taxon>Araneus</taxon>
    </lineage>
</organism>
<dbReference type="OrthoDB" id="7695519at2759"/>
<evidence type="ECO:0000256" key="1">
    <source>
        <dbReference type="SAM" id="MobiDB-lite"/>
    </source>
</evidence>